<keyword evidence="1" id="KW-0812">Transmembrane</keyword>
<dbReference type="Gene3D" id="1.10.3730.20">
    <property type="match status" value="1"/>
</dbReference>
<name>A0A2U2N9Y0_9GAMM</name>
<feature type="transmembrane region" description="Helical" evidence="1">
    <location>
        <begin position="86"/>
        <end position="105"/>
    </location>
</feature>
<dbReference type="RefSeq" id="WP_109675146.1">
    <property type="nucleotide sequence ID" value="NZ_CP086615.1"/>
</dbReference>
<feature type="transmembrane region" description="Helical" evidence="1">
    <location>
        <begin position="203"/>
        <end position="230"/>
    </location>
</feature>
<dbReference type="SUPFAM" id="SSF103481">
    <property type="entry name" value="Multidrug resistance efflux transporter EmrE"/>
    <property type="match status" value="2"/>
</dbReference>
<sequence length="298" mass="30839">MTLLANLTVVTVGVLWGLYWLPLRALDDVATAGPWATLATTVTGLLVLAPAAWRGRGELQRAGWPALASLLLGGASFVLYSNGLLYGHVAVVILLFYLTPVWSTLIGRIWLGQPMTWWRYAAVGVGLVGVALVLRGSHGGLPLPHSAGDWLGLASGIGWAIASVGINRYSRTPPATTNFVFCGGAALAAGLFVLAAGSPPPLLAASALAPAIAWTLVIGGLWWAASLTLFLHAAQRLEPARVGILLMSEVIAGAASAALLTDEPFGMLMGIGAMVVVVAALLETLPAPAYASASEYRT</sequence>
<accession>A0A2U2N9Y0</accession>
<feature type="transmembrane region" description="Helical" evidence="1">
    <location>
        <begin position="35"/>
        <end position="53"/>
    </location>
</feature>
<dbReference type="InterPro" id="IPR037185">
    <property type="entry name" value="EmrE-like"/>
</dbReference>
<dbReference type="Proteomes" id="UP000245474">
    <property type="component" value="Unassembled WGS sequence"/>
</dbReference>
<dbReference type="PANTHER" id="PTHR22911">
    <property type="entry name" value="ACYL-MALONYL CONDENSING ENZYME-RELATED"/>
    <property type="match status" value="1"/>
</dbReference>
<evidence type="ECO:0000259" key="2">
    <source>
        <dbReference type="Pfam" id="PF00892"/>
    </source>
</evidence>
<feature type="transmembrane region" description="Helical" evidence="1">
    <location>
        <begin position="62"/>
        <end position="80"/>
    </location>
</feature>
<feature type="transmembrane region" description="Helical" evidence="1">
    <location>
        <begin position="7"/>
        <end position="23"/>
    </location>
</feature>
<dbReference type="AlphaFoldDB" id="A0A2U2N9Y0"/>
<dbReference type="GO" id="GO:0016020">
    <property type="term" value="C:membrane"/>
    <property type="evidence" value="ECO:0007669"/>
    <property type="project" value="InterPro"/>
</dbReference>
<feature type="transmembrane region" description="Helical" evidence="1">
    <location>
        <begin position="150"/>
        <end position="167"/>
    </location>
</feature>
<dbReference type="OrthoDB" id="5295396at2"/>
<protein>
    <submittedName>
        <fullName evidence="3">EamA/RhaT family transporter</fullName>
    </submittedName>
</protein>
<reference evidence="3 4" key="1">
    <citation type="submission" date="2018-05" db="EMBL/GenBank/DDBJ databases">
        <title>Spiribacter halobius sp. nov., a moderately halophilic bacterium isolated from marine solar saltern.</title>
        <authorList>
            <person name="Zheng W.-S."/>
            <person name="Lu D.-C."/>
            <person name="Du Z.-J."/>
        </authorList>
    </citation>
    <scope>NUCLEOTIDE SEQUENCE [LARGE SCALE GENOMIC DNA]</scope>
    <source>
        <strain evidence="3 4">E85</strain>
    </source>
</reference>
<dbReference type="EMBL" id="QFFI01000001">
    <property type="protein sequence ID" value="PWG65784.1"/>
    <property type="molecule type" value="Genomic_DNA"/>
</dbReference>
<keyword evidence="1" id="KW-1133">Transmembrane helix</keyword>
<feature type="domain" description="EamA" evidence="2">
    <location>
        <begin position="5"/>
        <end position="134"/>
    </location>
</feature>
<evidence type="ECO:0000313" key="3">
    <source>
        <dbReference type="EMBL" id="PWG65784.1"/>
    </source>
</evidence>
<feature type="transmembrane region" description="Helical" evidence="1">
    <location>
        <begin position="267"/>
        <end position="291"/>
    </location>
</feature>
<evidence type="ECO:0000256" key="1">
    <source>
        <dbReference type="SAM" id="Phobius"/>
    </source>
</evidence>
<dbReference type="InterPro" id="IPR000620">
    <property type="entry name" value="EamA_dom"/>
</dbReference>
<comment type="caution">
    <text evidence="3">The sequence shown here is derived from an EMBL/GenBank/DDBJ whole genome shotgun (WGS) entry which is preliminary data.</text>
</comment>
<keyword evidence="1" id="KW-0472">Membrane</keyword>
<keyword evidence="4" id="KW-1185">Reference proteome</keyword>
<proteinExistence type="predicted"/>
<evidence type="ECO:0000313" key="4">
    <source>
        <dbReference type="Proteomes" id="UP000245474"/>
    </source>
</evidence>
<feature type="transmembrane region" description="Helical" evidence="1">
    <location>
        <begin position="179"/>
        <end position="197"/>
    </location>
</feature>
<feature type="transmembrane region" description="Helical" evidence="1">
    <location>
        <begin position="117"/>
        <end position="138"/>
    </location>
</feature>
<organism evidence="3 4">
    <name type="scientific">Sediminicurvatus halobius</name>
    <dbReference type="NCBI Taxonomy" id="2182432"/>
    <lineage>
        <taxon>Bacteria</taxon>
        <taxon>Pseudomonadati</taxon>
        <taxon>Pseudomonadota</taxon>
        <taxon>Gammaproteobacteria</taxon>
        <taxon>Chromatiales</taxon>
        <taxon>Ectothiorhodospiraceae</taxon>
        <taxon>Sediminicurvatus</taxon>
    </lineage>
</organism>
<feature type="transmembrane region" description="Helical" evidence="1">
    <location>
        <begin position="242"/>
        <end position="261"/>
    </location>
</feature>
<gene>
    <name evidence="3" type="ORF">DEM34_00525</name>
</gene>
<dbReference type="Pfam" id="PF00892">
    <property type="entry name" value="EamA"/>
    <property type="match status" value="1"/>
</dbReference>